<keyword evidence="1" id="KW-0472">Membrane</keyword>
<gene>
    <name evidence="2" type="ORF">FTX54_008090</name>
</gene>
<keyword evidence="1" id="KW-1133">Transmembrane helix</keyword>
<feature type="transmembrane region" description="Helical" evidence="1">
    <location>
        <begin position="159"/>
        <end position="180"/>
    </location>
</feature>
<protein>
    <submittedName>
        <fullName evidence="2">DUF1405 domain-containing protein</fullName>
    </submittedName>
</protein>
<dbReference type="AlphaFoldDB" id="A0AAJ8N3R5"/>
<evidence type="ECO:0000313" key="2">
    <source>
        <dbReference type="EMBL" id="WWD81627.1"/>
    </source>
</evidence>
<dbReference type="EMBL" id="CP144914">
    <property type="protein sequence ID" value="WWD81627.1"/>
    <property type="molecule type" value="Genomic_DNA"/>
</dbReference>
<reference evidence="2 3" key="1">
    <citation type="submission" date="2024-01" db="EMBL/GenBank/DDBJ databases">
        <title>Complete Genome Sequence of Alkalicoccus halolimnae BZ-SZ-XJ29T, a Moderately Halophilic Bacterium Isolated from a Salt Lake.</title>
        <authorList>
            <person name="Zhao B."/>
        </authorList>
    </citation>
    <scope>NUCLEOTIDE SEQUENCE [LARGE SCALE GENOMIC DNA]</scope>
    <source>
        <strain evidence="2 3">BZ-SZ-XJ29</strain>
    </source>
</reference>
<dbReference type="KEGG" id="ahal:FTX54_008090"/>
<dbReference type="Pfam" id="PF07187">
    <property type="entry name" value="DUF1405"/>
    <property type="match status" value="1"/>
</dbReference>
<feature type="transmembrane region" description="Helical" evidence="1">
    <location>
        <begin position="38"/>
        <end position="62"/>
    </location>
</feature>
<evidence type="ECO:0000313" key="3">
    <source>
        <dbReference type="Proteomes" id="UP000321816"/>
    </source>
</evidence>
<keyword evidence="1" id="KW-0812">Transmembrane</keyword>
<name>A0AAJ8N3R5_9BACI</name>
<organism evidence="2 3">
    <name type="scientific">Alkalicoccus halolimnae</name>
    <dbReference type="NCBI Taxonomy" id="1667239"/>
    <lineage>
        <taxon>Bacteria</taxon>
        <taxon>Bacillati</taxon>
        <taxon>Bacillota</taxon>
        <taxon>Bacilli</taxon>
        <taxon>Bacillales</taxon>
        <taxon>Bacillaceae</taxon>
        <taxon>Alkalicoccus</taxon>
    </lineage>
</organism>
<feature type="transmembrane region" description="Helical" evidence="1">
    <location>
        <begin position="100"/>
        <end position="120"/>
    </location>
</feature>
<evidence type="ECO:0000256" key="1">
    <source>
        <dbReference type="SAM" id="Phobius"/>
    </source>
</evidence>
<dbReference type="PANTHER" id="PTHR40042">
    <property type="entry name" value="HYPOTHETICAL MEMBRANE SPANNING PROTEIN"/>
    <property type="match status" value="1"/>
</dbReference>
<feature type="transmembrane region" description="Helical" evidence="1">
    <location>
        <begin position="71"/>
        <end position="94"/>
    </location>
</feature>
<keyword evidence="3" id="KW-1185">Reference proteome</keyword>
<dbReference type="PANTHER" id="PTHR40042:SF1">
    <property type="entry name" value="DUF1405 DOMAIN-CONTAINING PROTEIN"/>
    <property type="match status" value="1"/>
</dbReference>
<proteinExistence type="predicted"/>
<dbReference type="Proteomes" id="UP000321816">
    <property type="component" value="Chromosome"/>
</dbReference>
<dbReference type="InterPro" id="IPR009845">
    <property type="entry name" value="DUF1405"/>
</dbReference>
<accession>A0AAJ8N3R5</accession>
<feature type="transmembrane region" description="Helical" evidence="1">
    <location>
        <begin position="9"/>
        <end position="26"/>
    </location>
</feature>
<feature type="transmembrane region" description="Helical" evidence="1">
    <location>
        <begin position="127"/>
        <end position="147"/>
    </location>
</feature>
<sequence>MSILRNRTFLILLFLVNFFGTVYGYIWYENQLMETPWYFLIFVPDSPTASLFFTIVIGFYIFRKRFPLMEALAAVTLIKYGLWAVIMNLAAGAAGDPLNILHWMLVVSHAGMAVQALLFMPYYRIKNWHLVLVAIWTIHNDFIDYIYNMYPWVSLNLSAYINEIGYFTFWLSIASLFTVWHFNRKYNASFDTEINSFDTNK</sequence>
<dbReference type="RefSeq" id="WP_338485874.1">
    <property type="nucleotide sequence ID" value="NZ_CP144914.1"/>
</dbReference>